<comment type="caution">
    <text evidence="7">The sequence shown here is derived from an EMBL/GenBank/DDBJ whole genome shotgun (WGS) entry which is preliminary data.</text>
</comment>
<dbReference type="CDD" id="cd07521">
    <property type="entry name" value="HAD_FCP1-like"/>
    <property type="match status" value="1"/>
</dbReference>
<dbReference type="SMART" id="SM00577">
    <property type="entry name" value="CPDc"/>
    <property type="match status" value="1"/>
</dbReference>
<dbReference type="GO" id="GO:0005634">
    <property type="term" value="C:nucleus"/>
    <property type="evidence" value="ECO:0007669"/>
    <property type="project" value="UniProtKB-ARBA"/>
</dbReference>
<feature type="region of interest" description="Disordered" evidence="5">
    <location>
        <begin position="1"/>
        <end position="134"/>
    </location>
</feature>
<evidence type="ECO:0000256" key="1">
    <source>
        <dbReference type="ARBA" id="ARBA00022801"/>
    </source>
</evidence>
<evidence type="ECO:0000259" key="6">
    <source>
        <dbReference type="PROSITE" id="PS50969"/>
    </source>
</evidence>
<dbReference type="OrthoDB" id="277011at2759"/>
<dbReference type="FunFam" id="3.40.50.1000:FF:000015">
    <property type="entry name" value="CTD small phosphatase-like protein 2"/>
    <property type="match status" value="1"/>
</dbReference>
<comment type="function">
    <text evidence="3">Probable phosphatase.</text>
</comment>
<feature type="domain" description="FCP1 homology" evidence="6">
    <location>
        <begin position="279"/>
        <end position="438"/>
    </location>
</feature>
<reference evidence="7" key="1">
    <citation type="submission" date="2021-05" db="EMBL/GenBank/DDBJ databases">
        <title>The genome of the haptophyte Pavlova lutheri (Diacronema luteri, Pavlovales) - a model for lipid biosynthesis in eukaryotic algae.</title>
        <authorList>
            <person name="Hulatt C.J."/>
            <person name="Posewitz M.C."/>
        </authorList>
    </citation>
    <scope>NUCLEOTIDE SEQUENCE</scope>
    <source>
        <strain evidence="7">NIVA-4/92</strain>
    </source>
</reference>
<dbReference type="Pfam" id="PF03031">
    <property type="entry name" value="NIF"/>
    <property type="match status" value="1"/>
</dbReference>
<evidence type="ECO:0000256" key="5">
    <source>
        <dbReference type="SAM" id="MobiDB-lite"/>
    </source>
</evidence>
<dbReference type="OMA" id="PTDAKHE"/>
<keyword evidence="8" id="KW-1185">Reference proteome</keyword>
<keyword evidence="1" id="KW-0378">Hydrolase</keyword>
<evidence type="ECO:0000313" key="8">
    <source>
        <dbReference type="Proteomes" id="UP000751190"/>
    </source>
</evidence>
<proteinExistence type="inferred from homology"/>
<dbReference type="NCBIfam" id="TIGR02251">
    <property type="entry name" value="HIF-SF_euk"/>
    <property type="match status" value="1"/>
</dbReference>
<evidence type="ECO:0000256" key="2">
    <source>
        <dbReference type="ARBA" id="ARBA00022912"/>
    </source>
</evidence>
<dbReference type="GO" id="GO:0004721">
    <property type="term" value="F:phosphoprotein phosphatase activity"/>
    <property type="evidence" value="ECO:0007669"/>
    <property type="project" value="UniProtKB-KW"/>
</dbReference>
<name>A0A8J6C6J0_DIALT</name>
<evidence type="ECO:0000256" key="4">
    <source>
        <dbReference type="ARBA" id="ARBA00038355"/>
    </source>
</evidence>
<gene>
    <name evidence="7" type="ORF">KFE25_013998</name>
</gene>
<dbReference type="InterPro" id="IPR050365">
    <property type="entry name" value="TIM50"/>
</dbReference>
<dbReference type="PANTHER" id="PTHR12210">
    <property type="entry name" value="DULLARD PROTEIN PHOSPHATASE"/>
    <property type="match status" value="1"/>
</dbReference>
<dbReference type="InterPro" id="IPR023214">
    <property type="entry name" value="HAD_sf"/>
</dbReference>
<keyword evidence="2" id="KW-0904">Protein phosphatase</keyword>
<protein>
    <recommendedName>
        <fullName evidence="6">FCP1 homology domain-containing protein</fullName>
    </recommendedName>
</protein>
<dbReference type="SUPFAM" id="SSF56784">
    <property type="entry name" value="HAD-like"/>
    <property type="match status" value="1"/>
</dbReference>
<dbReference type="EMBL" id="JAGTXO010000023">
    <property type="protein sequence ID" value="KAG8461979.1"/>
    <property type="molecule type" value="Genomic_DNA"/>
</dbReference>
<accession>A0A8J6C6J0</accession>
<dbReference type="Gene3D" id="3.40.50.1000">
    <property type="entry name" value="HAD superfamily/HAD-like"/>
    <property type="match status" value="1"/>
</dbReference>
<organism evidence="7 8">
    <name type="scientific">Diacronema lutheri</name>
    <name type="common">Unicellular marine alga</name>
    <name type="synonym">Monochrysis lutheri</name>
    <dbReference type="NCBI Taxonomy" id="2081491"/>
    <lineage>
        <taxon>Eukaryota</taxon>
        <taxon>Haptista</taxon>
        <taxon>Haptophyta</taxon>
        <taxon>Pavlovophyceae</taxon>
        <taxon>Pavlovales</taxon>
        <taxon>Pavlovaceae</taxon>
        <taxon>Diacronema</taxon>
    </lineage>
</organism>
<evidence type="ECO:0000256" key="3">
    <source>
        <dbReference type="ARBA" id="ARBA00037324"/>
    </source>
</evidence>
<evidence type="ECO:0000313" key="7">
    <source>
        <dbReference type="EMBL" id="KAG8461979.1"/>
    </source>
</evidence>
<feature type="region of interest" description="Disordered" evidence="5">
    <location>
        <begin position="155"/>
        <end position="200"/>
    </location>
</feature>
<dbReference type="PROSITE" id="PS50969">
    <property type="entry name" value="FCP1"/>
    <property type="match status" value="1"/>
</dbReference>
<dbReference type="InterPro" id="IPR004274">
    <property type="entry name" value="FCP1_dom"/>
</dbReference>
<dbReference type="AlphaFoldDB" id="A0A8J6C6J0"/>
<dbReference type="InterPro" id="IPR011948">
    <property type="entry name" value="Dullard_phosphatase"/>
</dbReference>
<sequence>MWSPREKAQPNDASETPSVASPPPVSTPTDAKHEAGGNPLASPKAAGATPNGGIFNSFSKMLFGGEGEEAGMPEPNGAPPADPHAFITSSPRRSPAPPAFGAGAHGGASTPGTPLSVHVMGDGSPPAQTAMSPRTGSLLDTIFSPVFNSIFGSQKAPAAGPAGAGGASAVDKHDGADGGSEGGVAATVQPPRETRDAAAQRAAAAAAAAAAQAAAAAAAADAAAEADAEAAEAASEQQSAQRRAEAYAADEFDPYAFIKSLPPLPPLEQRPIVLPKKTRGSPALSLVLDLDETLLHSSIVPLAQYDIVFPVHFNNANYQVYVRKRPHLDYFMAKVASLFEVIVFTASQRVYADRLLSIIDPGRKCVRHRLFRDSCVLVDGNYLKDLSVLGRELPKTMIIDNSPQAFGYQLDNGIPIESWFDDPHDRELLKMIPFLESLLETDDVRPHIRAKFELHKLVQGAPRAGRR</sequence>
<comment type="similarity">
    <text evidence="4">Belongs to the CTDSPL2 family.</text>
</comment>
<dbReference type="InterPro" id="IPR036412">
    <property type="entry name" value="HAD-like_sf"/>
</dbReference>
<dbReference type="Proteomes" id="UP000751190">
    <property type="component" value="Unassembled WGS sequence"/>
</dbReference>